<keyword evidence="2" id="KW-1185">Reference proteome</keyword>
<dbReference type="AlphaFoldDB" id="A0A803MML0"/>
<organism evidence="1 2">
    <name type="scientific">Chenopodium quinoa</name>
    <name type="common">Quinoa</name>
    <dbReference type="NCBI Taxonomy" id="63459"/>
    <lineage>
        <taxon>Eukaryota</taxon>
        <taxon>Viridiplantae</taxon>
        <taxon>Streptophyta</taxon>
        <taxon>Embryophyta</taxon>
        <taxon>Tracheophyta</taxon>
        <taxon>Spermatophyta</taxon>
        <taxon>Magnoliopsida</taxon>
        <taxon>eudicotyledons</taxon>
        <taxon>Gunneridae</taxon>
        <taxon>Pentapetalae</taxon>
        <taxon>Caryophyllales</taxon>
        <taxon>Chenopodiaceae</taxon>
        <taxon>Chenopodioideae</taxon>
        <taxon>Atripliceae</taxon>
        <taxon>Chenopodium</taxon>
    </lineage>
</organism>
<dbReference type="Pfam" id="PF03004">
    <property type="entry name" value="Transposase_24"/>
    <property type="match status" value="1"/>
</dbReference>
<name>A0A803MML0_CHEQI</name>
<sequence length="202" mass="23343">MLRKDHACTTEERQVIVLNSLGQQLDLQRRLSSSSSLFWEPWQGIPNWLRLTILTSQAYPHLTRYGITSKDLLLYWNTDEAKKISHSNKDNHLMLDDMHTLGCKSFAILRHELRQQDPDKQEPSQAKVYKESRKRSFGRTYKTSCEKAKENIAKMDAVESSQHEDDLKKKANKPDFIFPEEFISSVTTAVLAQIHEANPGID</sequence>
<dbReference type="PANTHER" id="PTHR33144:SF35">
    <property type="entry name" value="TRANSPOSASE, PTTA_EN_SPM, PLANT-RELATED"/>
    <property type="match status" value="1"/>
</dbReference>
<accession>A0A803MML0</accession>
<dbReference type="EnsemblPlants" id="AUR62032511-RA">
    <property type="protein sequence ID" value="AUR62032511-RA:cds"/>
    <property type="gene ID" value="AUR62032511"/>
</dbReference>
<dbReference type="Gramene" id="AUR62032511-RA">
    <property type="protein sequence ID" value="AUR62032511-RA:cds"/>
    <property type="gene ID" value="AUR62032511"/>
</dbReference>
<protein>
    <submittedName>
        <fullName evidence="1">Uncharacterized protein</fullName>
    </submittedName>
</protein>
<reference evidence="1" key="1">
    <citation type="journal article" date="2017" name="Nature">
        <title>The genome of Chenopodium quinoa.</title>
        <authorList>
            <person name="Jarvis D.E."/>
            <person name="Ho Y.S."/>
            <person name="Lightfoot D.J."/>
            <person name="Schmoeckel S.M."/>
            <person name="Li B."/>
            <person name="Borm T.J.A."/>
            <person name="Ohyanagi H."/>
            <person name="Mineta K."/>
            <person name="Michell C.T."/>
            <person name="Saber N."/>
            <person name="Kharbatia N.M."/>
            <person name="Rupper R.R."/>
            <person name="Sharp A.R."/>
            <person name="Dally N."/>
            <person name="Boughton B.A."/>
            <person name="Woo Y.H."/>
            <person name="Gao G."/>
            <person name="Schijlen E.G.W.M."/>
            <person name="Guo X."/>
            <person name="Momin A.A."/>
            <person name="Negrao S."/>
            <person name="Al-Babili S."/>
            <person name="Gehring C."/>
            <person name="Roessner U."/>
            <person name="Jung C."/>
            <person name="Murphy K."/>
            <person name="Arold S.T."/>
            <person name="Gojobori T."/>
            <person name="van der Linden C.G."/>
            <person name="van Loo E.N."/>
            <person name="Jellen E.N."/>
            <person name="Maughan P.J."/>
            <person name="Tester M."/>
        </authorList>
    </citation>
    <scope>NUCLEOTIDE SEQUENCE [LARGE SCALE GENOMIC DNA]</scope>
    <source>
        <strain evidence="1">cv. PI 614886</strain>
    </source>
</reference>
<dbReference type="PANTHER" id="PTHR33144">
    <property type="entry name" value="OS10G0409366 PROTEIN-RELATED"/>
    <property type="match status" value="1"/>
</dbReference>
<evidence type="ECO:0000313" key="1">
    <source>
        <dbReference type="EnsemblPlants" id="AUR62032511-RA:cds"/>
    </source>
</evidence>
<dbReference type="InterPro" id="IPR004252">
    <property type="entry name" value="Probable_transposase_24"/>
</dbReference>
<proteinExistence type="predicted"/>
<evidence type="ECO:0000313" key="2">
    <source>
        <dbReference type="Proteomes" id="UP000596660"/>
    </source>
</evidence>
<reference evidence="1" key="2">
    <citation type="submission" date="2021-03" db="UniProtKB">
        <authorList>
            <consortium name="EnsemblPlants"/>
        </authorList>
    </citation>
    <scope>IDENTIFICATION</scope>
</reference>
<dbReference type="Proteomes" id="UP000596660">
    <property type="component" value="Unplaced"/>
</dbReference>